<evidence type="ECO:0000259" key="4">
    <source>
        <dbReference type="PROSITE" id="PS50222"/>
    </source>
</evidence>
<reference evidence="5" key="1">
    <citation type="submission" date="2016-01" db="EMBL/GenBank/DDBJ databases">
        <title>Reference transcriptome for the parasite Schistocephalus solidus: insights into the molecular evolution of parasitism.</title>
        <authorList>
            <person name="Hebert F.O."/>
            <person name="Grambauer S."/>
            <person name="Barber I."/>
            <person name="Landry C.R."/>
            <person name="Aubin-Horth N."/>
        </authorList>
    </citation>
    <scope>NUCLEOTIDE SEQUENCE</scope>
</reference>
<gene>
    <name evidence="5" type="ORF">TR127008</name>
</gene>
<evidence type="ECO:0000256" key="3">
    <source>
        <dbReference type="ARBA" id="ARBA00022837"/>
    </source>
</evidence>
<dbReference type="InterPro" id="IPR011992">
    <property type="entry name" value="EF-hand-dom_pair"/>
</dbReference>
<evidence type="ECO:0000256" key="2">
    <source>
        <dbReference type="ARBA" id="ARBA00022737"/>
    </source>
</evidence>
<keyword evidence="1" id="KW-0479">Metal-binding</keyword>
<evidence type="ECO:0000256" key="1">
    <source>
        <dbReference type="ARBA" id="ARBA00022723"/>
    </source>
</evidence>
<feature type="domain" description="EF-hand" evidence="4">
    <location>
        <begin position="39"/>
        <end position="72"/>
    </location>
</feature>
<evidence type="ECO:0000313" key="5">
    <source>
        <dbReference type="EMBL" id="JAP59541.1"/>
    </source>
</evidence>
<dbReference type="InterPro" id="IPR018247">
    <property type="entry name" value="EF_Hand_1_Ca_BS"/>
</dbReference>
<dbReference type="PROSITE" id="PS00018">
    <property type="entry name" value="EF_HAND_1"/>
    <property type="match status" value="3"/>
</dbReference>
<dbReference type="PANTHER" id="PTHR45942">
    <property type="entry name" value="PROTEIN PHOSPATASE 3 REGULATORY SUBUNIT B ALPHA ISOFORM TYPE 1"/>
    <property type="match status" value="1"/>
</dbReference>
<dbReference type="EMBL" id="GEEE01003684">
    <property type="protein sequence ID" value="JAP59541.1"/>
    <property type="molecule type" value="Transcribed_RNA"/>
</dbReference>
<dbReference type="GO" id="GO:0005509">
    <property type="term" value="F:calcium ion binding"/>
    <property type="evidence" value="ECO:0007669"/>
    <property type="project" value="InterPro"/>
</dbReference>
<proteinExistence type="predicted"/>
<feature type="domain" description="EF-hand" evidence="4">
    <location>
        <begin position="3"/>
        <end position="38"/>
    </location>
</feature>
<dbReference type="InterPro" id="IPR002048">
    <property type="entry name" value="EF_hand_dom"/>
</dbReference>
<sequence length="144" mass="16919">MDSERQQFLRKFREMDIDKNGILSKEEVKSCLRASGFDKKFIKKFLATFDANGDGNITEEEYLRVVCTVPRKEKELAFWKSVFDDVDKDKSGKISCSELMSLLKDMNFDCKLSELQEWVNRHDQDLDGEMDFQEFMNMMIEGTL</sequence>
<dbReference type="SUPFAM" id="SSF47473">
    <property type="entry name" value="EF-hand"/>
    <property type="match status" value="1"/>
</dbReference>
<dbReference type="SMART" id="SM00054">
    <property type="entry name" value="EFh"/>
    <property type="match status" value="4"/>
</dbReference>
<dbReference type="AlphaFoldDB" id="A0A0V0J1M3"/>
<keyword evidence="3" id="KW-0106">Calcium</keyword>
<feature type="domain" description="EF-hand" evidence="4">
    <location>
        <begin position="110"/>
        <end position="144"/>
    </location>
</feature>
<accession>A0A0V0J1M3</accession>
<dbReference type="Gene3D" id="1.10.238.10">
    <property type="entry name" value="EF-hand"/>
    <property type="match status" value="2"/>
</dbReference>
<keyword evidence="2" id="KW-0677">Repeat</keyword>
<name>A0A0V0J1M3_SCHSO</name>
<feature type="domain" description="EF-hand" evidence="4">
    <location>
        <begin position="74"/>
        <end position="109"/>
    </location>
</feature>
<protein>
    <recommendedName>
        <fullName evidence="4">EF-hand domain-containing protein</fullName>
    </recommendedName>
</protein>
<dbReference type="PROSITE" id="PS50222">
    <property type="entry name" value="EF_HAND_2"/>
    <property type="match status" value="4"/>
</dbReference>
<dbReference type="Pfam" id="PF13499">
    <property type="entry name" value="EF-hand_7"/>
    <property type="match status" value="2"/>
</dbReference>
<organism evidence="5">
    <name type="scientific">Schistocephalus solidus</name>
    <name type="common">Tapeworm</name>
    <dbReference type="NCBI Taxonomy" id="70667"/>
    <lineage>
        <taxon>Eukaryota</taxon>
        <taxon>Metazoa</taxon>
        <taxon>Spiralia</taxon>
        <taxon>Lophotrochozoa</taxon>
        <taxon>Platyhelminthes</taxon>
        <taxon>Cestoda</taxon>
        <taxon>Eucestoda</taxon>
        <taxon>Diphyllobothriidea</taxon>
        <taxon>Diphyllobothriidae</taxon>
        <taxon>Schistocephalus</taxon>
    </lineage>
</organism>